<gene>
    <name evidence="2" type="ORF">GCM10009830_20910</name>
</gene>
<protein>
    <submittedName>
        <fullName evidence="2">Uncharacterized protein</fullName>
    </submittedName>
</protein>
<organism evidence="2 3">
    <name type="scientific">Glycomyces endophyticus</name>
    <dbReference type="NCBI Taxonomy" id="480996"/>
    <lineage>
        <taxon>Bacteria</taxon>
        <taxon>Bacillati</taxon>
        <taxon>Actinomycetota</taxon>
        <taxon>Actinomycetes</taxon>
        <taxon>Glycomycetales</taxon>
        <taxon>Glycomycetaceae</taxon>
        <taxon>Glycomyces</taxon>
    </lineage>
</organism>
<dbReference type="EMBL" id="BAAAQF010000006">
    <property type="protein sequence ID" value="GAA1674330.1"/>
    <property type="molecule type" value="Genomic_DNA"/>
</dbReference>
<feature type="compositionally biased region" description="Pro residues" evidence="1">
    <location>
        <begin position="74"/>
        <end position="99"/>
    </location>
</feature>
<proteinExistence type="predicted"/>
<feature type="region of interest" description="Disordered" evidence="1">
    <location>
        <begin position="71"/>
        <end position="99"/>
    </location>
</feature>
<keyword evidence="3" id="KW-1185">Reference proteome</keyword>
<sequence>MSAPELDDLADSITTLAGARNRIPLPTLLRETALNVLILSRIASNRLPDKLRKEDIETAADHLVTQLRHAAWELPPPPPLESPSPPDPSPPPPAPQGPI</sequence>
<comment type="caution">
    <text evidence="2">The sequence shown here is derived from an EMBL/GenBank/DDBJ whole genome shotgun (WGS) entry which is preliminary data.</text>
</comment>
<reference evidence="3" key="1">
    <citation type="journal article" date="2019" name="Int. J. Syst. Evol. Microbiol.">
        <title>The Global Catalogue of Microorganisms (GCM) 10K type strain sequencing project: providing services to taxonomists for standard genome sequencing and annotation.</title>
        <authorList>
            <consortium name="The Broad Institute Genomics Platform"/>
            <consortium name="The Broad Institute Genome Sequencing Center for Infectious Disease"/>
            <person name="Wu L."/>
            <person name="Ma J."/>
        </authorList>
    </citation>
    <scope>NUCLEOTIDE SEQUENCE [LARGE SCALE GENOMIC DNA]</scope>
    <source>
        <strain evidence="3">JCM 16001</strain>
    </source>
</reference>
<evidence type="ECO:0000256" key="1">
    <source>
        <dbReference type="SAM" id="MobiDB-lite"/>
    </source>
</evidence>
<evidence type="ECO:0000313" key="2">
    <source>
        <dbReference type="EMBL" id="GAA1674330.1"/>
    </source>
</evidence>
<dbReference type="RefSeq" id="WP_344485577.1">
    <property type="nucleotide sequence ID" value="NZ_BAAAQF010000006.1"/>
</dbReference>
<evidence type="ECO:0000313" key="3">
    <source>
        <dbReference type="Proteomes" id="UP001499851"/>
    </source>
</evidence>
<dbReference type="Proteomes" id="UP001499851">
    <property type="component" value="Unassembled WGS sequence"/>
</dbReference>
<name>A0ABP4SST1_9ACTN</name>
<accession>A0ABP4SST1</accession>